<dbReference type="EMBL" id="JAESDN010000001">
    <property type="protein sequence ID" value="KAG7059211.1"/>
    <property type="molecule type" value="Genomic_DNA"/>
</dbReference>
<comment type="caution">
    <text evidence="1">The sequence shown here is derived from an EMBL/GenBank/DDBJ whole genome shotgun (WGS) entry which is preliminary data.</text>
</comment>
<gene>
    <name evidence="1" type="ORF">JMJ77_006579</name>
</gene>
<accession>A0A9P7RIW7</accession>
<dbReference type="AlphaFoldDB" id="A0A9P7RIW7"/>
<dbReference type="Proteomes" id="UP000699042">
    <property type="component" value="Unassembled WGS sequence"/>
</dbReference>
<name>A0A9P7RIW7_9PEZI</name>
<sequence>MAEMEVKPCELPMPPCRTLVKAQLIPADPTSSAQGRPRWLLWGEDDDGGFYRVINTCSAMLMGLV</sequence>
<evidence type="ECO:0000313" key="1">
    <source>
        <dbReference type="EMBL" id="KAG7059211.1"/>
    </source>
</evidence>
<evidence type="ECO:0000313" key="2">
    <source>
        <dbReference type="Proteomes" id="UP000699042"/>
    </source>
</evidence>
<reference evidence="1" key="1">
    <citation type="submission" date="2021-05" db="EMBL/GenBank/DDBJ databases">
        <title>Comparative genomics of three Colletotrichum scovillei strains and genetic complementation revealed genes involved fungal growth and virulence on chili pepper.</title>
        <authorList>
            <person name="Hsieh D.-K."/>
            <person name="Chuang S.-C."/>
            <person name="Chen C.-Y."/>
            <person name="Chao Y.-T."/>
            <person name="Lu M.-Y.J."/>
            <person name="Lee M.-H."/>
            <person name="Shih M.-C."/>
        </authorList>
    </citation>
    <scope>NUCLEOTIDE SEQUENCE</scope>
    <source>
        <strain evidence="1">Coll-153</strain>
    </source>
</reference>
<organism evidence="1 2">
    <name type="scientific">Colletotrichum scovillei</name>
    <dbReference type="NCBI Taxonomy" id="1209932"/>
    <lineage>
        <taxon>Eukaryota</taxon>
        <taxon>Fungi</taxon>
        <taxon>Dikarya</taxon>
        <taxon>Ascomycota</taxon>
        <taxon>Pezizomycotina</taxon>
        <taxon>Sordariomycetes</taxon>
        <taxon>Hypocreomycetidae</taxon>
        <taxon>Glomerellales</taxon>
        <taxon>Glomerellaceae</taxon>
        <taxon>Colletotrichum</taxon>
        <taxon>Colletotrichum acutatum species complex</taxon>
    </lineage>
</organism>
<proteinExistence type="predicted"/>
<protein>
    <submittedName>
        <fullName evidence="1">Uncharacterized protein</fullName>
    </submittedName>
</protein>
<keyword evidence="2" id="KW-1185">Reference proteome</keyword>